<evidence type="ECO:0000313" key="2">
    <source>
        <dbReference type="Proteomes" id="UP000646776"/>
    </source>
</evidence>
<keyword evidence="2" id="KW-1185">Reference proteome</keyword>
<dbReference type="AlphaFoldDB" id="A0A918HK16"/>
<reference evidence="1" key="1">
    <citation type="journal article" date="2014" name="Int. J. Syst. Evol. Microbiol.">
        <title>Complete genome sequence of Corynebacterium casei LMG S-19264T (=DSM 44701T), isolated from a smear-ripened cheese.</title>
        <authorList>
            <consortium name="US DOE Joint Genome Institute (JGI-PGF)"/>
            <person name="Walter F."/>
            <person name="Albersmeier A."/>
            <person name="Kalinowski J."/>
            <person name="Ruckert C."/>
        </authorList>
    </citation>
    <scope>NUCLEOTIDE SEQUENCE</scope>
    <source>
        <strain evidence="1">JCM 4125</strain>
    </source>
</reference>
<name>A0A918HK16_9ACTN</name>
<organism evidence="1 2">
    <name type="scientific">Streptomyces phaeofaciens</name>
    <dbReference type="NCBI Taxonomy" id="68254"/>
    <lineage>
        <taxon>Bacteria</taxon>
        <taxon>Bacillati</taxon>
        <taxon>Actinomycetota</taxon>
        <taxon>Actinomycetes</taxon>
        <taxon>Kitasatosporales</taxon>
        <taxon>Streptomycetaceae</taxon>
        <taxon>Streptomyces</taxon>
    </lineage>
</organism>
<sequence length="45" mass="5008">MCVTVRPDTDSDTSTARLEDGLLGTLPFRLPGEAEWEYAVNRPVQ</sequence>
<reference evidence="1" key="2">
    <citation type="submission" date="2020-09" db="EMBL/GenBank/DDBJ databases">
        <authorList>
            <person name="Sun Q."/>
            <person name="Ohkuma M."/>
        </authorList>
    </citation>
    <scope>NUCLEOTIDE SEQUENCE</scope>
    <source>
        <strain evidence="1">JCM 4125</strain>
    </source>
</reference>
<protein>
    <submittedName>
        <fullName evidence="1">Uncharacterized protein</fullName>
    </submittedName>
</protein>
<gene>
    <name evidence="1" type="ORF">GCM10010226_56730</name>
</gene>
<dbReference type="Proteomes" id="UP000646776">
    <property type="component" value="Unassembled WGS sequence"/>
</dbReference>
<comment type="caution">
    <text evidence="1">The sequence shown here is derived from an EMBL/GenBank/DDBJ whole genome shotgun (WGS) entry which is preliminary data.</text>
</comment>
<evidence type="ECO:0000313" key="1">
    <source>
        <dbReference type="EMBL" id="GGT71407.1"/>
    </source>
</evidence>
<dbReference type="EMBL" id="BMSA01000018">
    <property type="protein sequence ID" value="GGT71407.1"/>
    <property type="molecule type" value="Genomic_DNA"/>
</dbReference>
<proteinExistence type="predicted"/>
<accession>A0A918HK16</accession>